<dbReference type="InterPro" id="IPR006431">
    <property type="entry name" value="Phage_tape_meas_C"/>
</dbReference>
<proteinExistence type="inferred from homology"/>
<dbReference type="RefSeq" id="WP_126511236.1">
    <property type="nucleotide sequence ID" value="NZ_LR134270.1"/>
</dbReference>
<dbReference type="HAMAP" id="MF_04138">
    <property type="entry name" value="TMP_LAMBDA"/>
    <property type="match status" value="1"/>
</dbReference>
<protein>
    <submittedName>
        <fullName evidence="4">Tail component of prophage</fullName>
    </submittedName>
</protein>
<evidence type="ECO:0000259" key="3">
    <source>
        <dbReference type="Pfam" id="PF09718"/>
    </source>
</evidence>
<accession>A0A7Z9CYE5</accession>
<name>A0A7Z9CYE5_9ESCH</name>
<dbReference type="InterPro" id="IPR043680">
    <property type="entry name" value="GpH_LAMBDA"/>
</dbReference>
<reference evidence="4 5" key="1">
    <citation type="submission" date="2018-12" db="EMBL/GenBank/DDBJ databases">
        <authorList>
            <consortium name="Pathogen Informatics"/>
        </authorList>
    </citation>
    <scope>NUCLEOTIDE SEQUENCE [LARGE SCALE GENOMIC DNA]</scope>
    <source>
        <strain evidence="4 5">NCTC8196</strain>
    </source>
</reference>
<dbReference type="InterPro" id="IPR010265">
    <property type="entry name" value="Phage_lambda_TipM"/>
</dbReference>
<evidence type="ECO:0000256" key="1">
    <source>
        <dbReference type="SAM" id="MobiDB-lite"/>
    </source>
</evidence>
<dbReference type="Pfam" id="PF09718">
    <property type="entry name" value="Tape_meas_lam_C"/>
    <property type="match status" value="1"/>
</dbReference>
<dbReference type="Pfam" id="PF05939">
    <property type="entry name" value="Phage_min_tail"/>
    <property type="match status" value="1"/>
</dbReference>
<evidence type="ECO:0000313" key="5">
    <source>
        <dbReference type="Proteomes" id="UP000277464"/>
    </source>
</evidence>
<evidence type="ECO:0000313" key="4">
    <source>
        <dbReference type="EMBL" id="VED77418.1"/>
    </source>
</evidence>
<evidence type="ECO:0000259" key="2">
    <source>
        <dbReference type="Pfam" id="PF06791"/>
    </source>
</evidence>
<dbReference type="NCBIfam" id="TIGR01541">
    <property type="entry name" value="tape_meas_lam_C"/>
    <property type="match status" value="1"/>
</dbReference>
<dbReference type="Proteomes" id="UP000277464">
    <property type="component" value="Chromosome"/>
</dbReference>
<organism evidence="4 5">
    <name type="scientific">Escherichia marmotae</name>
    <dbReference type="NCBI Taxonomy" id="1499973"/>
    <lineage>
        <taxon>Bacteria</taxon>
        <taxon>Pseudomonadati</taxon>
        <taxon>Pseudomonadota</taxon>
        <taxon>Gammaproteobacteria</taxon>
        <taxon>Enterobacterales</taxon>
        <taxon>Enterobacteriaceae</taxon>
        <taxon>Escherichia</taxon>
    </lineage>
</organism>
<sequence length="913" mass="99375">MAEPVGDLVVDLSLDAARFDEQMARVRRHFSGTESDAKKTAAVVEQSMNRQALAAQKAGISVGQYKAAMRMLPAQFTDVATQLAGGQSPWLILLQQGGQVKDSFGGMIPMFRGLAGAITLPMVGATSLAVATGALAYAWYQGNSTLSDFNKTLVLSGNQSGLTADRMLVLSRAGQAAGLTFNQTSESLSALVKAGVSGEAQIASISQSVARFSSASGVEVDKVAEAFGKLTTDPTSGLTAMARQFHNVTAEQIAYVAQLQRSGDEAGALQAANEAATKGFDDQTRRLKENMGTLETWADRTARAFKSMWDAVLDIGRPDTAQEMLIKAEAAFKKADDIWNLRKDDYFVNDEARARYWDDREKARLALKAARKKAEQQSQQDKNAQQQSDTEASRLKYTEEAQKAYERLQTPLEKYTARQEELNKALKDGKILQADYNTLMAAAKKDYEATLKKPKQSGVKVSAGDRQEDSAHAALLTLQAELRTLEKHAGANEKISQQRRDLWKAENQFAVLEEAAQRRQLSAQEKSLLAHKDETLEYKRQLAVLGDKVTYQEHLNALAQQADKFAQQQRAKRAAIEAKNRGLTDRQAAREATEQRLKEQYGDNSLALNNVMSEQKKTWAAEDQLRGSWMAGLKSGWSEWEESATDSMSQVKSAATQTFDGIAQNMAAMLTGSEQNWRSFTRSVLSMMTEILLKQAMVGIVGSIGSAIGGAVGGGASASGGTAIQAAAAKFHFATGGFTGTGGKYEPAGIVHRGEFVFTKEATSRIGVGNLYRLMRGYATGGYVGTPGSMADSRSQASGKFEQNNHVVINNDGTNGQIGPQALKAVYDVARKAAMDVVTGLNADLKTYSVTLSVPRWEATALESFLAEHGGWKSFLWTPPYEWRQIKVTCAKWSSRVSMLRVEFSAEFEQVVN</sequence>
<dbReference type="InterPro" id="IPR009628">
    <property type="entry name" value="Phage_tape_measure_N"/>
</dbReference>
<feature type="domain" description="Bacteriophage tail tape measure C-terminal" evidence="3">
    <location>
        <begin position="627"/>
        <end position="701"/>
    </location>
</feature>
<dbReference type="EMBL" id="LR134270">
    <property type="protein sequence ID" value="VED77418.1"/>
    <property type="molecule type" value="Genomic_DNA"/>
</dbReference>
<feature type="domain" description="Bacteriophage tail tape measure N-terminal" evidence="2">
    <location>
        <begin position="54"/>
        <end position="256"/>
    </location>
</feature>
<feature type="region of interest" description="Disordered" evidence="1">
    <location>
        <begin position="369"/>
        <end position="393"/>
    </location>
</feature>
<gene>
    <name evidence="4" type="ORF">NCTC8196_02045</name>
</gene>
<dbReference type="AlphaFoldDB" id="A0A7Z9CYE5"/>
<dbReference type="Pfam" id="PF06791">
    <property type="entry name" value="TMP_2"/>
    <property type="match status" value="1"/>
</dbReference>
<feature type="compositionally biased region" description="Low complexity" evidence="1">
    <location>
        <begin position="376"/>
        <end position="387"/>
    </location>
</feature>